<accession>D5UYF4</accession>
<dbReference type="KEGG" id="tpr:Tpau_1640"/>
<dbReference type="Pfam" id="PF13224">
    <property type="entry name" value="DUF4032"/>
    <property type="match status" value="1"/>
</dbReference>
<dbReference type="SUPFAM" id="SSF56112">
    <property type="entry name" value="Protein kinase-like (PK-like)"/>
    <property type="match status" value="1"/>
</dbReference>
<protein>
    <recommendedName>
        <fullName evidence="1">DUF4032 domain-containing protein</fullName>
    </recommendedName>
</protein>
<dbReference type="InterPro" id="IPR011009">
    <property type="entry name" value="Kinase-like_dom_sf"/>
</dbReference>
<dbReference type="InterPro" id="IPR025111">
    <property type="entry name" value="DUF4032"/>
</dbReference>
<evidence type="ECO:0000259" key="1">
    <source>
        <dbReference type="Pfam" id="PF13224"/>
    </source>
</evidence>
<dbReference type="EMBL" id="CP001966">
    <property type="protein sequence ID" value="ADG78261.1"/>
    <property type="molecule type" value="Genomic_DNA"/>
</dbReference>
<reference evidence="2 3" key="2">
    <citation type="journal article" date="2011" name="Stand. Genomic Sci.">
        <title>Complete genome sequence of Tsukamurella paurometabola type strain (no. 33).</title>
        <authorList>
            <person name="Munk A.C."/>
            <person name="Lapidus A."/>
            <person name="Lucas S."/>
            <person name="Nolan M."/>
            <person name="Tice H."/>
            <person name="Cheng J.F."/>
            <person name="Del Rio T.G."/>
            <person name="Goodwin L."/>
            <person name="Pitluck S."/>
            <person name="Liolios K."/>
            <person name="Huntemann M."/>
            <person name="Ivanova N."/>
            <person name="Mavromatis K."/>
            <person name="Mikhailova N."/>
            <person name="Pati A."/>
            <person name="Chen A."/>
            <person name="Palaniappan K."/>
            <person name="Tapia R."/>
            <person name="Han C."/>
            <person name="Land M."/>
            <person name="Hauser L."/>
            <person name="Chang Y.J."/>
            <person name="Jeffries C.D."/>
            <person name="Brettin T."/>
            <person name="Yasawong M."/>
            <person name="Brambilla E.M."/>
            <person name="Rohde M."/>
            <person name="Sikorski J."/>
            <person name="Goker M."/>
            <person name="Detter J.C."/>
            <person name="Woyke T."/>
            <person name="Bristow J."/>
            <person name="Eisen J.A."/>
            <person name="Markowitz V."/>
            <person name="Hugenholtz P."/>
            <person name="Kyrpides N.C."/>
            <person name="Klenk H.P."/>
        </authorList>
    </citation>
    <scope>NUCLEOTIDE SEQUENCE [LARGE SCALE GENOMIC DNA]</scope>
    <source>
        <strain evidence="3">ATCC 8368 / DSM 20162 / CCUG 35730 / CIP 100753 / JCM 10117 / KCTC 9821 / NBRC 16120 / NCIMB 702349 / NCTC 13040</strain>
    </source>
</reference>
<evidence type="ECO:0000313" key="2">
    <source>
        <dbReference type="EMBL" id="ADG78261.1"/>
    </source>
</evidence>
<proteinExistence type="predicted"/>
<dbReference type="eggNOG" id="COG0515">
    <property type="taxonomic scope" value="Bacteria"/>
</dbReference>
<dbReference type="Pfam" id="PF06293">
    <property type="entry name" value="Kdo"/>
    <property type="match status" value="1"/>
</dbReference>
<dbReference type="Gene3D" id="1.10.510.10">
    <property type="entry name" value="Transferase(Phosphotransferase) domain 1"/>
    <property type="match status" value="1"/>
</dbReference>
<dbReference type="HOGENOM" id="CLU_035793_0_0_11"/>
<keyword evidence="3" id="KW-1185">Reference proteome</keyword>
<feature type="domain" description="DUF4032" evidence="1">
    <location>
        <begin position="228"/>
        <end position="388"/>
    </location>
</feature>
<dbReference type="RefSeq" id="WP_013126292.1">
    <property type="nucleotide sequence ID" value="NC_014158.1"/>
</dbReference>
<evidence type="ECO:0000313" key="3">
    <source>
        <dbReference type="Proteomes" id="UP000001213"/>
    </source>
</evidence>
<dbReference type="STRING" id="521096.Tpau_1640"/>
<organism evidence="2 3">
    <name type="scientific">Tsukamurella paurometabola (strain ATCC 8368 / DSM 20162 / CCUG 35730 / CIP 100753 / JCM 10117 / KCTC 9821 / NBRC 16120 / NCIMB 702349 / NCTC 13040)</name>
    <name type="common">Corynebacterium paurometabolum</name>
    <dbReference type="NCBI Taxonomy" id="521096"/>
    <lineage>
        <taxon>Bacteria</taxon>
        <taxon>Bacillati</taxon>
        <taxon>Actinomycetota</taxon>
        <taxon>Actinomycetes</taxon>
        <taxon>Mycobacteriales</taxon>
        <taxon>Tsukamurellaceae</taxon>
        <taxon>Tsukamurella</taxon>
    </lineage>
</organism>
<dbReference type="Proteomes" id="UP000001213">
    <property type="component" value="Chromosome"/>
</dbReference>
<name>D5UYF4_TSUPD</name>
<reference evidence="3" key="1">
    <citation type="submission" date="2010-03" db="EMBL/GenBank/DDBJ databases">
        <title>The complete chromosome of Tsukamurella paurometabola DSM 20162.</title>
        <authorList>
            <consortium name="US DOE Joint Genome Institute (JGI-PGF)"/>
            <person name="Lucas S."/>
            <person name="Copeland A."/>
            <person name="Lapidus A."/>
            <person name="Glavina del Rio T."/>
            <person name="Dalin E."/>
            <person name="Tice H."/>
            <person name="Bruce D."/>
            <person name="Goodwin L."/>
            <person name="Pitluck S."/>
            <person name="Kyrpides N."/>
            <person name="Mavromatis K."/>
            <person name="Ivanova N."/>
            <person name="Mikhailova N."/>
            <person name="Munk A.C."/>
            <person name="Brettin T."/>
            <person name="Detter J.C."/>
            <person name="Tapia R."/>
            <person name="Han C."/>
            <person name="Larimer F."/>
            <person name="Land M."/>
            <person name="Hauser L."/>
            <person name="Markowitz V."/>
            <person name="Cheng J.-F."/>
            <person name="Hugenholtz P."/>
            <person name="Woyke T."/>
            <person name="Wu D."/>
            <person name="Jando M."/>
            <person name="Brambilla E."/>
            <person name="Klenk H.-P."/>
            <person name="Eisen J.A."/>
        </authorList>
    </citation>
    <scope>NUCLEOTIDE SEQUENCE [LARGE SCALE GENOMIC DNA]</scope>
    <source>
        <strain evidence="3">ATCC 8368 / DSM 20162 / CCUG 35730 / CIP 100753 / JCM 10117 / KCTC 9821 / NBRC 16120 / NCIMB 702349 / NCTC 13040</strain>
    </source>
</reference>
<sequence length="422" mass="46844">MTAPDIRLRFMSPGLLLLPWDRPLAQWSVPDVPLRDIAVGVSRNLVKFVETDGDVWAVKQLSVESAEREYRVLRRLQELELPAVRPAGVVRQAGGRALLVTRYLSGSWQYRRLFMRLPLDEPKHRARLLDAMASLMVELHRHGIFWGDCSLANTLFCRDGQVLQAQLVDAETSEIHAALSDGQRGYDLDILVENVAAGFFDICERLGQSEMADGLIAEARGIRRRYERLWAILHDEPVVGYSDRFHIDGKIRQLNDLGFAVEELTLNPVEGSADDLRVRVAVGDRRLHSNRLLRLTGLEAGEGQARILIGDIQGYQAQLCMEFGQDVDESTAARLWMTEVAMRGMHVAHEAVGGRGSAVQAYCDLLEIRWLLSERAGRDVGTDVALAALSREGAPEGSAARLAVIETPTSPLPIVEIDTDGA</sequence>
<gene>
    <name evidence="2" type="ordered locus">Tpau_1640</name>
</gene>
<dbReference type="AlphaFoldDB" id="D5UYF4"/>